<name>A0ABQ6B0G5_9BRAD</name>
<dbReference type="RefSeq" id="WP_284268995.1">
    <property type="nucleotide sequence ID" value="NZ_BSOW01000016.1"/>
</dbReference>
<dbReference type="Pfam" id="PF09370">
    <property type="entry name" value="PEP_hydrolase"/>
    <property type="match status" value="1"/>
</dbReference>
<sequence>MTKKYSRDEVRQRLETEIRGSRSILAVGAGNGLSARCAEAGGADLVVVYSSGYFRVNGLPSLVGNLPVGDANDIMFRLGRESIIPSKRSIPVIAGVFGIDPTRGIDEVLDTVESIGYSGIINFPTIGRHVGGYRADLENAGMGFELEVEMMRRARRRSLFTLAYVYNEEDAGAMASVGVDCIVAHMGLTAGGDIGAKGVDALDRIIPKLESIFDAASSAREDLFLLSHGGPITSPEDAEYVNLHSKAVGFVAASSFERIPIEIALKKACSDFKSIKSG</sequence>
<dbReference type="InterPro" id="IPR051353">
    <property type="entry name" value="Tobamovirus_resist_UPF0261"/>
</dbReference>
<dbReference type="EMBL" id="BSOW01000016">
    <property type="protein sequence ID" value="GLR87914.1"/>
    <property type="molecule type" value="Genomic_DNA"/>
</dbReference>
<feature type="domain" description="TIM-barrel" evidence="1">
    <location>
        <begin position="10"/>
        <end position="275"/>
    </location>
</feature>
<dbReference type="PANTHER" id="PTHR31862">
    <property type="entry name" value="UPF0261 DOMAIN PROTEIN (AFU_ORTHOLOGUE AFUA_1G10120)"/>
    <property type="match status" value="1"/>
</dbReference>
<comment type="caution">
    <text evidence="2">The sequence shown here is derived from an EMBL/GenBank/DDBJ whole genome shotgun (WGS) entry which is preliminary data.</text>
</comment>
<dbReference type="InterPro" id="IPR009215">
    <property type="entry name" value="TIM-br_IGPS-like"/>
</dbReference>
<dbReference type="SUPFAM" id="SSF51621">
    <property type="entry name" value="Phosphoenolpyruvate/pyruvate domain"/>
    <property type="match status" value="1"/>
</dbReference>
<evidence type="ECO:0000313" key="2">
    <source>
        <dbReference type="EMBL" id="GLR87914.1"/>
    </source>
</evidence>
<reference evidence="3" key="1">
    <citation type="journal article" date="2019" name="Int. J. Syst. Evol. Microbiol.">
        <title>The Global Catalogue of Microorganisms (GCM) 10K type strain sequencing project: providing services to taxonomists for standard genome sequencing and annotation.</title>
        <authorList>
            <consortium name="The Broad Institute Genomics Platform"/>
            <consortium name="The Broad Institute Genome Sequencing Center for Infectious Disease"/>
            <person name="Wu L."/>
            <person name="Ma J."/>
        </authorList>
    </citation>
    <scope>NUCLEOTIDE SEQUENCE [LARGE SCALE GENOMIC DNA]</scope>
    <source>
        <strain evidence="3">NBRC 102520</strain>
    </source>
</reference>
<organism evidence="2 3">
    <name type="scientific">Bradyrhizobium iriomotense</name>
    <dbReference type="NCBI Taxonomy" id="441950"/>
    <lineage>
        <taxon>Bacteria</taxon>
        <taxon>Pseudomonadati</taxon>
        <taxon>Pseudomonadota</taxon>
        <taxon>Alphaproteobacteria</taxon>
        <taxon>Hyphomicrobiales</taxon>
        <taxon>Nitrobacteraceae</taxon>
        <taxon>Bradyrhizobium</taxon>
    </lineage>
</organism>
<dbReference type="PIRSF" id="PIRSF034452">
    <property type="entry name" value="TIM-br_sig_trnsd"/>
    <property type="match status" value="1"/>
</dbReference>
<evidence type="ECO:0000259" key="1">
    <source>
        <dbReference type="Pfam" id="PF09370"/>
    </source>
</evidence>
<gene>
    <name evidence="2" type="ORF">GCM10007857_46260</name>
</gene>
<accession>A0ABQ6B0G5</accession>
<dbReference type="Proteomes" id="UP001156905">
    <property type="component" value="Unassembled WGS sequence"/>
</dbReference>
<dbReference type="Gene3D" id="3.20.20.70">
    <property type="entry name" value="Aldolase class I"/>
    <property type="match status" value="1"/>
</dbReference>
<dbReference type="InterPro" id="IPR015813">
    <property type="entry name" value="Pyrv/PenolPyrv_kinase-like_dom"/>
</dbReference>
<evidence type="ECO:0000313" key="3">
    <source>
        <dbReference type="Proteomes" id="UP001156905"/>
    </source>
</evidence>
<keyword evidence="3" id="KW-1185">Reference proteome</keyword>
<dbReference type="PANTHER" id="PTHR31862:SF1">
    <property type="entry name" value="UPF0261 DOMAIN PROTEIN (AFU_ORTHOLOGUE AFUA_1G10120)"/>
    <property type="match status" value="1"/>
</dbReference>
<protein>
    <recommendedName>
        <fullName evidence="1">TIM-barrel domain-containing protein</fullName>
    </recommendedName>
</protein>
<proteinExistence type="predicted"/>
<dbReference type="InterPro" id="IPR013785">
    <property type="entry name" value="Aldolase_TIM"/>
</dbReference>